<gene>
    <name evidence="6" type="ORF">BKK54_00330</name>
</gene>
<dbReference type="InterPro" id="IPR012338">
    <property type="entry name" value="Beta-lactam/transpept-like"/>
</dbReference>
<evidence type="ECO:0000256" key="2">
    <source>
        <dbReference type="ARBA" id="ARBA00009009"/>
    </source>
</evidence>
<keyword evidence="7" id="KW-1185">Reference proteome</keyword>
<evidence type="ECO:0000313" key="6">
    <source>
        <dbReference type="EMBL" id="OOF52103.1"/>
    </source>
</evidence>
<protein>
    <recommendedName>
        <fullName evidence="3">beta-lactamase</fullName>
        <ecNumber evidence="3">3.5.2.6</ecNumber>
    </recommendedName>
</protein>
<dbReference type="PANTHER" id="PTHR35333:SF3">
    <property type="entry name" value="BETA-LACTAMASE-TYPE TRANSPEPTIDASE FOLD CONTAINING PROTEIN"/>
    <property type="match status" value="1"/>
</dbReference>
<dbReference type="GO" id="GO:0030655">
    <property type="term" value="P:beta-lactam antibiotic catabolic process"/>
    <property type="evidence" value="ECO:0007669"/>
    <property type="project" value="InterPro"/>
</dbReference>
<dbReference type="NCBIfam" id="NF033103">
    <property type="entry name" value="bla_class_A"/>
    <property type="match status" value="1"/>
</dbReference>
<evidence type="ECO:0000313" key="7">
    <source>
        <dbReference type="Proteomes" id="UP000188481"/>
    </source>
</evidence>
<dbReference type="AlphaFoldDB" id="A0A1V3J9P0"/>
<evidence type="ECO:0000256" key="4">
    <source>
        <dbReference type="SAM" id="SignalP"/>
    </source>
</evidence>
<comment type="similarity">
    <text evidence="2">Belongs to the class-A beta-lactamase family.</text>
</comment>
<dbReference type="STRING" id="1908264.BKK54_00330"/>
<dbReference type="EC" id="3.5.2.6" evidence="3"/>
<dbReference type="InterPro" id="IPR000871">
    <property type="entry name" value="Beta-lactam_class-A"/>
</dbReference>
<organism evidence="6 7">
    <name type="scientific">Rodentibacter genomosp. 1</name>
    <dbReference type="NCBI Taxonomy" id="1908264"/>
    <lineage>
        <taxon>Bacteria</taxon>
        <taxon>Pseudomonadati</taxon>
        <taxon>Pseudomonadota</taxon>
        <taxon>Gammaproteobacteria</taxon>
        <taxon>Pasteurellales</taxon>
        <taxon>Pasteurellaceae</taxon>
        <taxon>Rodentibacter</taxon>
    </lineage>
</organism>
<sequence>MWNKGILVFSLLLALPLTAMSKADWKQTITQQEQKLKADIGVALLSSDGKVLFEYQGNRAFPLNSTHKAFICGIALDLAEDNALSFTQKLPIQATDIVSYSPVTKNKTTMNLAELCSAAVSYSDNTAANLIVKQIGGVKAISDYFKQHGLNKTRLDRREPEMNRDNLQKGLDLTTPIEAARLLHQFVFTDLLTAPSKMLLTQWMLDDQVANDLLRSTLPEGWKIADKTGAGSHGSRSIISIFWKPDGTGYLLSIYLTNTRATMAQRNQAIAEIGRVIFEQLP</sequence>
<evidence type="ECO:0000256" key="3">
    <source>
        <dbReference type="ARBA" id="ARBA00012865"/>
    </source>
</evidence>
<proteinExistence type="inferred from homology"/>
<evidence type="ECO:0000256" key="1">
    <source>
        <dbReference type="ARBA" id="ARBA00001526"/>
    </source>
</evidence>
<name>A0A1V3J9P0_9PAST</name>
<comment type="catalytic activity">
    <reaction evidence="1">
        <text>a beta-lactam + H2O = a substituted beta-amino acid</text>
        <dbReference type="Rhea" id="RHEA:20401"/>
        <dbReference type="ChEBI" id="CHEBI:15377"/>
        <dbReference type="ChEBI" id="CHEBI:35627"/>
        <dbReference type="ChEBI" id="CHEBI:140347"/>
        <dbReference type="EC" id="3.5.2.6"/>
    </reaction>
</comment>
<dbReference type="GO" id="GO:0008800">
    <property type="term" value="F:beta-lactamase activity"/>
    <property type="evidence" value="ECO:0007669"/>
    <property type="project" value="UniProtKB-EC"/>
</dbReference>
<accession>A0A1V3J9P0</accession>
<keyword evidence="4" id="KW-0732">Signal</keyword>
<comment type="caution">
    <text evidence="6">The sequence shown here is derived from an EMBL/GenBank/DDBJ whole genome shotgun (WGS) entry which is preliminary data.</text>
</comment>
<dbReference type="Proteomes" id="UP000188481">
    <property type="component" value="Unassembled WGS sequence"/>
</dbReference>
<dbReference type="PANTHER" id="PTHR35333">
    <property type="entry name" value="BETA-LACTAMASE"/>
    <property type="match status" value="1"/>
</dbReference>
<dbReference type="SUPFAM" id="SSF56601">
    <property type="entry name" value="beta-lactamase/transpeptidase-like"/>
    <property type="match status" value="1"/>
</dbReference>
<dbReference type="RefSeq" id="WP_077540418.1">
    <property type="nucleotide sequence ID" value="NZ_MLHN01000001.1"/>
</dbReference>
<dbReference type="Pfam" id="PF13354">
    <property type="entry name" value="Beta-lactamase2"/>
    <property type="match status" value="1"/>
</dbReference>
<dbReference type="GO" id="GO:0046677">
    <property type="term" value="P:response to antibiotic"/>
    <property type="evidence" value="ECO:0007669"/>
    <property type="project" value="InterPro"/>
</dbReference>
<feature type="domain" description="Beta-lactamase class A catalytic" evidence="5">
    <location>
        <begin position="48"/>
        <end position="255"/>
    </location>
</feature>
<dbReference type="Gene3D" id="3.40.710.10">
    <property type="entry name" value="DD-peptidase/beta-lactamase superfamily"/>
    <property type="match status" value="1"/>
</dbReference>
<dbReference type="PRINTS" id="PR00118">
    <property type="entry name" value="BLACTAMASEA"/>
</dbReference>
<feature type="signal peptide" evidence="4">
    <location>
        <begin position="1"/>
        <end position="19"/>
    </location>
</feature>
<feature type="chain" id="PRO_5012460322" description="beta-lactamase" evidence="4">
    <location>
        <begin position="20"/>
        <end position="282"/>
    </location>
</feature>
<dbReference type="EMBL" id="MLHN01000001">
    <property type="protein sequence ID" value="OOF52103.1"/>
    <property type="molecule type" value="Genomic_DNA"/>
</dbReference>
<evidence type="ECO:0000259" key="5">
    <source>
        <dbReference type="Pfam" id="PF13354"/>
    </source>
</evidence>
<dbReference type="InterPro" id="IPR045155">
    <property type="entry name" value="Beta-lactam_cat"/>
</dbReference>
<reference evidence="6 7" key="1">
    <citation type="submission" date="2016-10" db="EMBL/GenBank/DDBJ databases">
        <title>Rodentibacter gen. nov. and new species.</title>
        <authorList>
            <person name="Christensen H."/>
        </authorList>
    </citation>
    <scope>NUCLEOTIDE SEQUENCE [LARGE SCALE GENOMIC DNA]</scope>
    <source>
        <strain evidence="7">ppn416</strain>
    </source>
</reference>